<evidence type="ECO:0000259" key="8">
    <source>
        <dbReference type="PROSITE" id="PS50928"/>
    </source>
</evidence>
<evidence type="ECO:0000256" key="6">
    <source>
        <dbReference type="ARBA" id="ARBA00023136"/>
    </source>
</evidence>
<dbReference type="EMBL" id="SHKV01000001">
    <property type="protein sequence ID" value="RZU30978.1"/>
    <property type="molecule type" value="Genomic_DNA"/>
</dbReference>
<keyword evidence="4 7" id="KW-0812">Transmembrane</keyword>
<name>A0A4Q7Y371_9ACTN</name>
<feature type="domain" description="ABC transmembrane type-1" evidence="8">
    <location>
        <begin position="75"/>
        <end position="255"/>
    </location>
</feature>
<evidence type="ECO:0000256" key="1">
    <source>
        <dbReference type="ARBA" id="ARBA00004651"/>
    </source>
</evidence>
<dbReference type="OrthoDB" id="7274389at2"/>
<evidence type="ECO:0000256" key="4">
    <source>
        <dbReference type="ARBA" id="ARBA00022692"/>
    </source>
</evidence>
<evidence type="ECO:0000256" key="7">
    <source>
        <dbReference type="RuleBase" id="RU363032"/>
    </source>
</evidence>
<comment type="similarity">
    <text evidence="7">Belongs to the binding-protein-dependent transport system permease family.</text>
</comment>
<reference evidence="9 10" key="1">
    <citation type="submission" date="2019-02" db="EMBL/GenBank/DDBJ databases">
        <title>Sequencing the genomes of 1000 actinobacteria strains.</title>
        <authorList>
            <person name="Klenk H.-P."/>
        </authorList>
    </citation>
    <scope>NUCLEOTIDE SEQUENCE [LARGE SCALE GENOMIC DNA]</scope>
    <source>
        <strain evidence="9 10">DSM 44509</strain>
    </source>
</reference>
<dbReference type="RefSeq" id="WP_104528584.1">
    <property type="nucleotide sequence ID" value="NZ_POQT01000015.1"/>
</dbReference>
<feature type="transmembrane region" description="Helical" evidence="7">
    <location>
        <begin position="193"/>
        <end position="218"/>
    </location>
</feature>
<keyword evidence="3" id="KW-1003">Cell membrane</keyword>
<dbReference type="AlphaFoldDB" id="A0A4Q7Y371"/>
<keyword evidence="10" id="KW-1185">Reference proteome</keyword>
<dbReference type="PANTHER" id="PTHR30151">
    <property type="entry name" value="ALKANE SULFONATE ABC TRANSPORTER-RELATED, MEMBRANE SUBUNIT"/>
    <property type="match status" value="1"/>
</dbReference>
<dbReference type="Pfam" id="PF00528">
    <property type="entry name" value="BPD_transp_1"/>
    <property type="match status" value="1"/>
</dbReference>
<feature type="transmembrane region" description="Helical" evidence="7">
    <location>
        <begin position="21"/>
        <end position="40"/>
    </location>
</feature>
<comment type="subcellular location">
    <subcellularLocation>
        <location evidence="1 7">Cell membrane</location>
        <topology evidence="1 7">Multi-pass membrane protein</topology>
    </subcellularLocation>
</comment>
<dbReference type="Gene3D" id="1.10.3720.10">
    <property type="entry name" value="MetI-like"/>
    <property type="match status" value="1"/>
</dbReference>
<accession>A0A4Q7Y371</accession>
<keyword evidence="5 7" id="KW-1133">Transmembrane helix</keyword>
<proteinExistence type="inferred from homology"/>
<keyword evidence="2 7" id="KW-0813">Transport</keyword>
<comment type="caution">
    <text evidence="9">The sequence shown here is derived from an EMBL/GenBank/DDBJ whole genome shotgun (WGS) entry which is preliminary data.</text>
</comment>
<dbReference type="Proteomes" id="UP000292507">
    <property type="component" value="Unassembled WGS sequence"/>
</dbReference>
<feature type="transmembrane region" description="Helical" evidence="7">
    <location>
        <begin position="70"/>
        <end position="101"/>
    </location>
</feature>
<gene>
    <name evidence="9" type="ORF">BKA19_0615</name>
</gene>
<evidence type="ECO:0000256" key="2">
    <source>
        <dbReference type="ARBA" id="ARBA00022448"/>
    </source>
</evidence>
<feature type="transmembrane region" description="Helical" evidence="7">
    <location>
        <begin position="238"/>
        <end position="259"/>
    </location>
</feature>
<dbReference type="GO" id="GO:0005886">
    <property type="term" value="C:plasma membrane"/>
    <property type="evidence" value="ECO:0007669"/>
    <property type="project" value="UniProtKB-SubCell"/>
</dbReference>
<evidence type="ECO:0000313" key="10">
    <source>
        <dbReference type="Proteomes" id="UP000292507"/>
    </source>
</evidence>
<evidence type="ECO:0000313" key="9">
    <source>
        <dbReference type="EMBL" id="RZU30978.1"/>
    </source>
</evidence>
<evidence type="ECO:0000256" key="5">
    <source>
        <dbReference type="ARBA" id="ARBA00022989"/>
    </source>
</evidence>
<dbReference type="InterPro" id="IPR000515">
    <property type="entry name" value="MetI-like"/>
</dbReference>
<dbReference type="InterPro" id="IPR035906">
    <property type="entry name" value="MetI-like_sf"/>
</dbReference>
<dbReference type="PANTHER" id="PTHR30151:SF20">
    <property type="entry name" value="ABC TRANSPORTER PERMEASE PROTEIN HI_0355-RELATED"/>
    <property type="match status" value="1"/>
</dbReference>
<evidence type="ECO:0000256" key="3">
    <source>
        <dbReference type="ARBA" id="ARBA00022475"/>
    </source>
</evidence>
<dbReference type="CDD" id="cd06261">
    <property type="entry name" value="TM_PBP2"/>
    <property type="match status" value="1"/>
</dbReference>
<dbReference type="SUPFAM" id="SSF161098">
    <property type="entry name" value="MetI-like"/>
    <property type="match status" value="1"/>
</dbReference>
<dbReference type="GO" id="GO:0055085">
    <property type="term" value="P:transmembrane transport"/>
    <property type="evidence" value="ECO:0007669"/>
    <property type="project" value="InterPro"/>
</dbReference>
<organism evidence="9 10">
    <name type="scientific">Blastococcus saxobsidens</name>
    <dbReference type="NCBI Taxonomy" id="138336"/>
    <lineage>
        <taxon>Bacteria</taxon>
        <taxon>Bacillati</taxon>
        <taxon>Actinomycetota</taxon>
        <taxon>Actinomycetes</taxon>
        <taxon>Geodermatophilales</taxon>
        <taxon>Geodermatophilaceae</taxon>
        <taxon>Blastococcus</taxon>
    </lineage>
</organism>
<sequence length="281" mass="30168">MATTESAFRARAFRARAKHSSTVWALRLLLLLIVVGAWLYGTGPGEISFLILPPLGEVFSAIGGLVTTQVFWTALGVTVFEMLVAFLLAAVVGVSLGFFLSRTPLRAQASEPLLSWGYMFPVVLLYPLFLLWVGVGIGSKIAYAATAAFFPIAYNTLRGLRSVDEKYLKVGVAFGASRLATDRHIKAGAARPMILSGLRIGVSVVMISVVLAELLGSNAGLGYELQRAASTLRLPDEYGIALLLLVVAVTLQRVLELALRPRRPGQKAPSRATEPAAQLDE</sequence>
<keyword evidence="6 7" id="KW-0472">Membrane</keyword>
<protein>
    <submittedName>
        <fullName evidence="9">NitT/TauT family transport system permease protein</fullName>
    </submittedName>
</protein>
<dbReference type="PROSITE" id="PS50928">
    <property type="entry name" value="ABC_TM1"/>
    <property type="match status" value="1"/>
</dbReference>
<feature type="transmembrane region" description="Helical" evidence="7">
    <location>
        <begin position="113"/>
        <end position="135"/>
    </location>
</feature>